<organism evidence="1 2">
    <name type="scientific">Luteibacter anthropi</name>
    <dbReference type="NCBI Taxonomy" id="564369"/>
    <lineage>
        <taxon>Bacteria</taxon>
        <taxon>Pseudomonadati</taxon>
        <taxon>Pseudomonadota</taxon>
        <taxon>Gammaproteobacteria</taxon>
        <taxon>Lysobacterales</taxon>
        <taxon>Rhodanobacteraceae</taxon>
        <taxon>Luteibacter</taxon>
    </lineage>
</organism>
<comment type="caution">
    <text evidence="1">The sequence shown here is derived from an EMBL/GenBank/DDBJ whole genome shotgun (WGS) entry which is preliminary data.</text>
</comment>
<proteinExistence type="predicted"/>
<dbReference type="Proteomes" id="UP000490980">
    <property type="component" value="Unassembled WGS sequence"/>
</dbReference>
<sequence>MAPQKRPASIAGVIRPSEDGDAVARHLQSRYDQVIPNCDNNASSPSFLCSGLLLRATEYSDKYHSWQPNPATAAWGVSFSWLRKDSDFKDTHGTSNGFIVYPEKFALSNGLVPVEVECLYPQDAWTSGPDRCTSHAYSSGAPAPTIPLCQDIGVYKSDDWLKKGFFDNENQCAFDLRPARTSRATVVMHSVEIRRLSSAQLGYRRNEIIVADWSKTPDARFPIEAFFYKQDSLPGKPTPLSSAQSDQCDFWRTVKKWIPIIRWEGTAAPSGSAKFLYRVQDQKTPDSCGVPPPDSGADVARHLQSRYDDTAQTCPDQPRKALMSCSGVLMRPGWVGNIWQPIEADKVSGVGIDWVRRDSNATSLRSYAGIVFFPEKYIRPPQKNVIVAACAYPDMSPSDGLSWRCGTVCQKQSPPVKDAAGWVNRFTGDRNQCAFSMDDGDPAYLWQQMMIVRQIRRFNRPADIIVNAWSAKDVEVPVEAIYWTTRDPESLRKARAIQEMYKDDTSLRIPVIRVEMVATLPQRITFSYHEADQSVSP</sequence>
<accession>A0A7X5UC98</accession>
<evidence type="ECO:0000313" key="2">
    <source>
        <dbReference type="Proteomes" id="UP000490980"/>
    </source>
</evidence>
<keyword evidence="2" id="KW-1185">Reference proteome</keyword>
<dbReference type="EMBL" id="JAARLZ010000008">
    <property type="protein sequence ID" value="NII07831.1"/>
    <property type="molecule type" value="Genomic_DNA"/>
</dbReference>
<dbReference type="RefSeq" id="WP_166950013.1">
    <property type="nucleotide sequence ID" value="NZ_JAARLZ010000008.1"/>
</dbReference>
<evidence type="ECO:0000313" key="1">
    <source>
        <dbReference type="EMBL" id="NII07831.1"/>
    </source>
</evidence>
<reference evidence="1 2" key="1">
    <citation type="submission" date="2020-03" db="EMBL/GenBank/DDBJ databases">
        <authorList>
            <person name="Lai Q."/>
        </authorList>
    </citation>
    <scope>NUCLEOTIDE SEQUENCE [LARGE SCALE GENOMIC DNA]</scope>
    <source>
        <strain evidence="1 2">CCUG 25036</strain>
    </source>
</reference>
<name>A0A7X5UC98_9GAMM</name>
<dbReference type="AlphaFoldDB" id="A0A7X5UC98"/>
<protein>
    <submittedName>
        <fullName evidence="1">Uncharacterized protein</fullName>
    </submittedName>
</protein>
<gene>
    <name evidence="1" type="ORF">HBF25_15715</name>
</gene>